<dbReference type="AlphaFoldDB" id="A0A8C8SIM3"/>
<reference evidence="1" key="1">
    <citation type="submission" date="2025-08" db="UniProtKB">
        <authorList>
            <consortium name="Ensembl"/>
        </authorList>
    </citation>
    <scope>IDENTIFICATION</scope>
</reference>
<evidence type="ECO:0000313" key="1">
    <source>
        <dbReference type="Ensembl" id="ENSPCEP00000022342.1"/>
    </source>
</evidence>
<keyword evidence="2" id="KW-1185">Reference proteome</keyword>
<dbReference type="Proteomes" id="UP000694393">
    <property type="component" value="Unplaced"/>
</dbReference>
<name>A0A8C8SIM3_9SAUR</name>
<dbReference type="PANTHER" id="PTHR35158">
    <property type="entry name" value="CDNA SEQUENCE CN725425"/>
    <property type="match status" value="1"/>
</dbReference>
<reference evidence="1" key="2">
    <citation type="submission" date="2025-09" db="UniProtKB">
        <authorList>
            <consortium name="Ensembl"/>
        </authorList>
    </citation>
    <scope>IDENTIFICATION</scope>
</reference>
<dbReference type="Ensembl" id="ENSPCET00000023095.1">
    <property type="protein sequence ID" value="ENSPCEP00000022342.1"/>
    <property type="gene ID" value="ENSPCEG00000017065.1"/>
</dbReference>
<dbReference type="InterPro" id="IPR027883">
    <property type="entry name" value="Redic1-like"/>
</dbReference>
<dbReference type="PANTHER" id="PTHR35158:SF1">
    <property type="entry name" value="CDNA SEQUENCE CN725425"/>
    <property type="match status" value="1"/>
</dbReference>
<sequence>MNRGLKTPIKRHNIELPMSPQCTSSNIGLDDIQNRYLNNYGHYSKVNDFLPFFQPGNNICQDAWVSKSQNRKCIFSKSNTAIPLGTVFKKMNSPDYINSDSTSALITGKDSGSGNKIKEPLFGILQETAVPNDTYDESGHSFLTLSEDGRQLIHNSPSVEHCSTFVNHSSISQLFTDPADMNEISNKCSPYNREIYNMTKCTEMYTVDRCLKGIFTGPEQTFFISKNISSGSHKENEQPDKGHLKEYHKGLYCLISSENQDNPSKFERTGKYFAMHAFYCNYNKSAKF</sequence>
<accession>A0A8C8SIM3</accession>
<organism evidence="1 2">
    <name type="scientific">Pelusios castaneus</name>
    <name type="common">West African mud turtle</name>
    <dbReference type="NCBI Taxonomy" id="367368"/>
    <lineage>
        <taxon>Eukaryota</taxon>
        <taxon>Metazoa</taxon>
        <taxon>Chordata</taxon>
        <taxon>Craniata</taxon>
        <taxon>Vertebrata</taxon>
        <taxon>Euteleostomi</taxon>
        <taxon>Archelosauria</taxon>
        <taxon>Testudinata</taxon>
        <taxon>Testudines</taxon>
        <taxon>Pleurodira</taxon>
        <taxon>Pelomedusidae</taxon>
        <taxon>Pelusios</taxon>
    </lineage>
</organism>
<evidence type="ECO:0000313" key="2">
    <source>
        <dbReference type="Proteomes" id="UP000694393"/>
    </source>
</evidence>
<dbReference type="Pfam" id="PF15089">
    <property type="entry name" value="Redic1-like"/>
    <property type="match status" value="1"/>
</dbReference>
<proteinExistence type="predicted"/>
<protein>
    <submittedName>
        <fullName evidence="1">Uncharacterized protein</fullName>
    </submittedName>
</protein>